<accession>A0A3B1AT42</accession>
<gene>
    <name evidence="2" type="ORF">MNBD_GAMMA26-2331</name>
</gene>
<evidence type="ECO:0000313" key="2">
    <source>
        <dbReference type="EMBL" id="VAX09169.1"/>
    </source>
</evidence>
<reference evidence="2" key="1">
    <citation type="submission" date="2018-06" db="EMBL/GenBank/DDBJ databases">
        <authorList>
            <person name="Zhirakovskaya E."/>
        </authorList>
    </citation>
    <scope>NUCLEOTIDE SEQUENCE</scope>
</reference>
<evidence type="ECO:0000256" key="1">
    <source>
        <dbReference type="SAM" id="MobiDB-lite"/>
    </source>
</evidence>
<name>A0A3B1AT42_9ZZZZ</name>
<feature type="compositionally biased region" description="Basic and acidic residues" evidence="1">
    <location>
        <begin position="1"/>
        <end position="22"/>
    </location>
</feature>
<sequence length="57" mass="6505">MIREKSKWKPHKDLSTNAEHRGGVTRSSEEGPVMGLERRGYIVQLEERKQPETGGLD</sequence>
<feature type="region of interest" description="Disordered" evidence="1">
    <location>
        <begin position="1"/>
        <end position="39"/>
    </location>
</feature>
<dbReference type="EMBL" id="UOFX01000044">
    <property type="protein sequence ID" value="VAX09169.1"/>
    <property type="molecule type" value="Genomic_DNA"/>
</dbReference>
<dbReference type="AlphaFoldDB" id="A0A3B1AT42"/>
<proteinExistence type="predicted"/>
<protein>
    <submittedName>
        <fullName evidence="2">Uncharacterized protein</fullName>
    </submittedName>
</protein>
<organism evidence="2">
    <name type="scientific">hydrothermal vent metagenome</name>
    <dbReference type="NCBI Taxonomy" id="652676"/>
    <lineage>
        <taxon>unclassified sequences</taxon>
        <taxon>metagenomes</taxon>
        <taxon>ecological metagenomes</taxon>
    </lineage>
</organism>